<dbReference type="GeneID" id="25253717"/>
<dbReference type="EMBL" id="HG673748">
    <property type="protein sequence ID" value="CDJ37244.1"/>
    <property type="molecule type" value="Genomic_DNA"/>
</dbReference>
<name>U6KH16_EIMTE</name>
<keyword evidence="1" id="KW-0472">Membrane</keyword>
<dbReference type="Proteomes" id="UP000030747">
    <property type="component" value="Unassembled WGS sequence"/>
</dbReference>
<reference evidence="2" key="1">
    <citation type="submission" date="2013-10" db="EMBL/GenBank/DDBJ databases">
        <title>Genomic analysis of the causative agents of coccidiosis in chickens.</title>
        <authorList>
            <person name="Reid A.J."/>
            <person name="Blake D."/>
            <person name="Billington K."/>
            <person name="Browne H."/>
            <person name="Dunn M."/>
            <person name="Hung S."/>
            <person name="Kawahara F."/>
            <person name="Miranda-Saavedra D."/>
            <person name="Mourier T."/>
            <person name="Nagra H."/>
            <person name="Otto T.D."/>
            <person name="Rawlings N."/>
            <person name="Sanchez A."/>
            <person name="Sanders M."/>
            <person name="Subramaniam C."/>
            <person name="Tay Y."/>
            <person name="Dear P."/>
            <person name="Doerig C."/>
            <person name="Gruber A."/>
            <person name="Parkinson J."/>
            <person name="Shirley M."/>
            <person name="Wan K.L."/>
            <person name="Berriman M."/>
            <person name="Tomley F."/>
            <person name="Pain A."/>
        </authorList>
    </citation>
    <scope>NUCLEOTIDE SEQUENCE [LARGE SCALE GENOMIC DNA]</scope>
    <source>
        <strain evidence="2">Houghton</strain>
    </source>
</reference>
<keyword evidence="1" id="KW-0812">Transmembrane</keyword>
<sequence>MAQQTPPRGDTEVLKVLLYVPNLIATACAIACLPFAAFKALTNVLQGYYGARRLAALPMPAAAS</sequence>
<reference evidence="2" key="2">
    <citation type="submission" date="2013-10" db="EMBL/GenBank/DDBJ databases">
        <authorList>
            <person name="Aslett M."/>
        </authorList>
    </citation>
    <scope>NUCLEOTIDE SEQUENCE [LARGE SCALE GENOMIC DNA]</scope>
    <source>
        <strain evidence="2">Houghton</strain>
    </source>
</reference>
<feature type="transmembrane region" description="Helical" evidence="1">
    <location>
        <begin position="16"/>
        <end position="38"/>
    </location>
</feature>
<dbReference type="AlphaFoldDB" id="U6KH16"/>
<evidence type="ECO:0000313" key="3">
    <source>
        <dbReference type="Proteomes" id="UP000030747"/>
    </source>
</evidence>
<dbReference type="RefSeq" id="XP_013228082.1">
    <property type="nucleotide sequence ID" value="XM_013372628.1"/>
</dbReference>
<dbReference type="VEuPathDB" id="ToxoDB:ETH_00023025"/>
<accession>U6KH16</accession>
<keyword evidence="3" id="KW-1185">Reference proteome</keyword>
<proteinExistence type="predicted"/>
<protein>
    <submittedName>
        <fullName evidence="2">Uncharacterized protein</fullName>
    </submittedName>
</protein>
<evidence type="ECO:0000313" key="2">
    <source>
        <dbReference type="EMBL" id="CDJ37244.1"/>
    </source>
</evidence>
<evidence type="ECO:0000256" key="1">
    <source>
        <dbReference type="SAM" id="Phobius"/>
    </source>
</evidence>
<keyword evidence="1" id="KW-1133">Transmembrane helix</keyword>
<dbReference type="OrthoDB" id="10313347at2759"/>
<organism evidence="2 3">
    <name type="scientific">Eimeria tenella</name>
    <name type="common">Coccidian parasite</name>
    <dbReference type="NCBI Taxonomy" id="5802"/>
    <lineage>
        <taxon>Eukaryota</taxon>
        <taxon>Sar</taxon>
        <taxon>Alveolata</taxon>
        <taxon>Apicomplexa</taxon>
        <taxon>Conoidasida</taxon>
        <taxon>Coccidia</taxon>
        <taxon>Eucoccidiorida</taxon>
        <taxon>Eimeriorina</taxon>
        <taxon>Eimeriidae</taxon>
        <taxon>Eimeria</taxon>
    </lineage>
</organism>
<gene>
    <name evidence="2" type="ORF">ETH_00023025</name>
</gene>